<keyword evidence="1" id="KW-0732">Signal</keyword>
<keyword evidence="7" id="KW-1185">Reference proteome</keyword>
<feature type="region of interest" description="Disordered" evidence="4">
    <location>
        <begin position="99"/>
        <end position="120"/>
    </location>
</feature>
<dbReference type="InterPro" id="IPR000884">
    <property type="entry name" value="TSP1_rpt"/>
</dbReference>
<dbReference type="SMART" id="SM00209">
    <property type="entry name" value="TSP1"/>
    <property type="match status" value="5"/>
</dbReference>
<protein>
    <recommendedName>
        <fullName evidence="5">Spondin-like TSP1 domain-containing protein</fullName>
    </recommendedName>
</protein>
<dbReference type="OrthoDB" id="5814848at2759"/>
<proteinExistence type="predicted"/>
<dbReference type="InterPro" id="IPR044004">
    <property type="entry name" value="TSP1_spondin_dom"/>
</dbReference>
<dbReference type="Pfam" id="PF19028">
    <property type="entry name" value="TSP1_spondin"/>
    <property type="match status" value="1"/>
</dbReference>
<dbReference type="Pfam" id="PF00090">
    <property type="entry name" value="TSP_1"/>
    <property type="match status" value="2"/>
</dbReference>
<name>A0A6H5GIP8_9HEMI</name>
<evidence type="ECO:0000256" key="4">
    <source>
        <dbReference type="SAM" id="MobiDB-lite"/>
    </source>
</evidence>
<organism evidence="6 7">
    <name type="scientific">Nesidiocoris tenuis</name>
    <dbReference type="NCBI Taxonomy" id="355587"/>
    <lineage>
        <taxon>Eukaryota</taxon>
        <taxon>Metazoa</taxon>
        <taxon>Ecdysozoa</taxon>
        <taxon>Arthropoda</taxon>
        <taxon>Hexapoda</taxon>
        <taxon>Insecta</taxon>
        <taxon>Pterygota</taxon>
        <taxon>Neoptera</taxon>
        <taxon>Paraneoptera</taxon>
        <taxon>Hemiptera</taxon>
        <taxon>Heteroptera</taxon>
        <taxon>Panheteroptera</taxon>
        <taxon>Cimicomorpha</taxon>
        <taxon>Miridae</taxon>
        <taxon>Dicyphina</taxon>
        <taxon>Nesidiocoris</taxon>
    </lineage>
</organism>
<evidence type="ECO:0000256" key="2">
    <source>
        <dbReference type="ARBA" id="ARBA00023157"/>
    </source>
</evidence>
<dbReference type="PANTHER" id="PTHR11311">
    <property type="entry name" value="SPONDIN"/>
    <property type="match status" value="1"/>
</dbReference>
<accession>A0A6H5GIP8</accession>
<evidence type="ECO:0000256" key="3">
    <source>
        <dbReference type="ARBA" id="ARBA00023180"/>
    </source>
</evidence>
<evidence type="ECO:0000313" key="7">
    <source>
        <dbReference type="Proteomes" id="UP000479000"/>
    </source>
</evidence>
<dbReference type="InterPro" id="IPR036383">
    <property type="entry name" value="TSP1_rpt_sf"/>
</dbReference>
<evidence type="ECO:0000259" key="5">
    <source>
        <dbReference type="Pfam" id="PF19028"/>
    </source>
</evidence>
<dbReference type="EMBL" id="CADCXU010011708">
    <property type="protein sequence ID" value="CAB0001881.1"/>
    <property type="molecule type" value="Genomic_DNA"/>
</dbReference>
<evidence type="ECO:0000313" key="6">
    <source>
        <dbReference type="EMBL" id="CAB0001881.1"/>
    </source>
</evidence>
<dbReference type="InterPro" id="IPR051418">
    <property type="entry name" value="Spondin/Thrombospondin_T1"/>
</dbReference>
<dbReference type="PROSITE" id="PS50092">
    <property type="entry name" value="TSP1"/>
    <property type="match status" value="4"/>
</dbReference>
<gene>
    <name evidence="6" type="ORF">NTEN_LOCUS7668</name>
</gene>
<dbReference type="Proteomes" id="UP000479000">
    <property type="component" value="Unassembled WGS sequence"/>
</dbReference>
<keyword evidence="3" id="KW-0325">Glycoprotein</keyword>
<reference evidence="6 7" key="1">
    <citation type="submission" date="2020-02" db="EMBL/GenBank/DDBJ databases">
        <authorList>
            <person name="Ferguson B K."/>
        </authorList>
    </citation>
    <scope>NUCLEOTIDE SEQUENCE [LARGE SCALE GENOMIC DNA]</scope>
</reference>
<feature type="domain" description="Spondin-like TSP1" evidence="5">
    <location>
        <begin position="545"/>
        <end position="593"/>
    </location>
</feature>
<sequence length="712" mass="79001">MSGRCQALHSGRFNAFASPSWFILRLFRPRRSFLLRKIIDSLRISGRPGIYSEIVGHPFLFVGLDSVIVDFWVVSRKSVDYLIQNPLSRYNWKTLQNCQNPSKTHPPIDRNTQTNPSKWRHEKGNAVISEARSHGSAHAESLPSLAHLSEWRSCDEEDPTCESPSSASSTRLRVEKWGECRPSFPPLPGTSAQGGIGNEDESPPQNAPLWDGDVMGHADNYYKHWPQVGTQHRTVTCLDPTGVQLDIRNGQIYQNGGEKYFVFMKVKGKAAPTLLKPKRPNPTSHSALIKGHPCPDPDEFMQIEGCNIHGCHGYSWMTLPWQECNATCDREGFQVREVWCSENQEQVPDDKCLSLEKPAEFRRCTKDCPTECQVSPWSEWSKCNAHTCYPNGTRGGTTIQTRYRVVLEEGKDCGPLVEHAPCPAGPYRPCPTYHWTTGNWSHCQLAKGVLCGHGLRTRGLSAQHAACQALPLVETMPCPCAQYDPLPLSEWSSCLSNESTTCGTGTRYRAMACVDTKQQTVDPSLCGGSSGLQEEPCLLPCPADCMLGEWTAWNECSAVCGPGIQNRTRMILRDAAGNGRPCAATIETKICNTSCDVFQWQASGWSECSLLPSDRPLGCGTGDQYRQGAACGHGVRTRNVSCIKMNDNSTVELWHCAGSASVPIALLGGERLMSSYEITDGETVSIQPMLWETIKRTTTVIFYWQWISLVCQ</sequence>
<dbReference type="AlphaFoldDB" id="A0A6H5GIP8"/>
<dbReference type="PANTHER" id="PTHR11311:SF15">
    <property type="entry name" value="SPONDIN-2"/>
    <property type="match status" value="1"/>
</dbReference>
<keyword evidence="2" id="KW-1015">Disulfide bond</keyword>
<feature type="region of interest" description="Disordered" evidence="4">
    <location>
        <begin position="182"/>
        <end position="207"/>
    </location>
</feature>
<dbReference type="SUPFAM" id="SSF82895">
    <property type="entry name" value="TSP-1 type 1 repeat"/>
    <property type="match status" value="3"/>
</dbReference>
<evidence type="ECO:0000256" key="1">
    <source>
        <dbReference type="ARBA" id="ARBA00022729"/>
    </source>
</evidence>
<dbReference type="Gene3D" id="2.20.100.10">
    <property type="entry name" value="Thrombospondin type-1 (TSP1) repeat"/>
    <property type="match status" value="3"/>
</dbReference>
<dbReference type="Pfam" id="PF19030">
    <property type="entry name" value="TSP1_ADAMTS"/>
    <property type="match status" value="1"/>
</dbReference>
<feature type="non-terminal residue" evidence="6">
    <location>
        <position position="712"/>
    </location>
</feature>